<reference evidence="3" key="1">
    <citation type="journal article" date="2018" name="Front. Microbiol.">
        <title>Genome-Based Analysis Reveals the Taxonomy and Diversity of the Family Idiomarinaceae.</title>
        <authorList>
            <person name="Liu Y."/>
            <person name="Lai Q."/>
            <person name="Shao Z."/>
        </authorList>
    </citation>
    <scope>NUCLEOTIDE SEQUENCE [LARGE SCALE GENOMIC DNA]</scope>
    <source>
        <strain evidence="3">PO-M2</strain>
    </source>
</reference>
<dbReference type="Proteomes" id="UP000287649">
    <property type="component" value="Unassembled WGS sequence"/>
</dbReference>
<accession>A0A432Y5K3</accession>
<organism evidence="2 3">
    <name type="scientific">Pseudidiomarina homiensis</name>
    <dbReference type="NCBI Taxonomy" id="364198"/>
    <lineage>
        <taxon>Bacteria</taxon>
        <taxon>Pseudomonadati</taxon>
        <taxon>Pseudomonadota</taxon>
        <taxon>Gammaproteobacteria</taxon>
        <taxon>Alteromonadales</taxon>
        <taxon>Idiomarinaceae</taxon>
        <taxon>Pseudidiomarina</taxon>
    </lineage>
</organism>
<evidence type="ECO:0000313" key="2">
    <source>
        <dbReference type="EMBL" id="RUO56275.1"/>
    </source>
</evidence>
<feature type="signal peptide" evidence="1">
    <location>
        <begin position="1"/>
        <end position="43"/>
    </location>
</feature>
<feature type="chain" id="PRO_5019044033" evidence="1">
    <location>
        <begin position="44"/>
        <end position="732"/>
    </location>
</feature>
<protein>
    <submittedName>
        <fullName evidence="2">YjbH domain-containing protein</fullName>
    </submittedName>
</protein>
<comment type="caution">
    <text evidence="2">The sequence shown here is derived from an EMBL/GenBank/DDBJ whole genome shotgun (WGS) entry which is preliminary data.</text>
</comment>
<dbReference type="Pfam" id="PF06082">
    <property type="entry name" value="YjbH"/>
    <property type="match status" value="1"/>
</dbReference>
<keyword evidence="1" id="KW-0732">Signal</keyword>
<dbReference type="AlphaFoldDB" id="A0A432Y5K3"/>
<proteinExistence type="predicted"/>
<dbReference type="InterPro" id="IPR010344">
    <property type="entry name" value="YbjH"/>
</dbReference>
<evidence type="ECO:0000256" key="1">
    <source>
        <dbReference type="SAM" id="SignalP"/>
    </source>
</evidence>
<gene>
    <name evidence="2" type="ORF">CWI70_05860</name>
</gene>
<name>A0A432Y5K3_9GAMM</name>
<sequence>MAVIRSTTCRTRTLLEPSIMTVVSRSLVALAVTAALSYSPDSAADTANQSDFGGVGLMQMPTARFADYGTLSGLYYDNEEYRRIALSLQLFPWLETTVRYNDIRPIRYSADPNFSGDQTGKDKGFDAKIRLLKESYWLPQVAVGWRDLAGTGIFASEYIVASKQFGPLDFTVGLGWGYMGNRDNIDNPFCEIDDAFCRRESGYSGYGGRFEVDKWFRGRTSVFGGLTYQTPFDPLVLKAEYDGNDYSRERYLGDLQPDSAWNFGADYALGDHFTLKISYERGENWMFGFSTSFDLNEIGQVKSKRGEVPEPNKRNSLPRINDVTNRRSVLAFANDLRFYGGVEPTRMQLARSEDSDDIDTIRVYGEQLRFREQAEGLRRIAKVAEQRMPEWVEKIDVVNRRGLIQTHTTEIDIATARTAIQRQDFTTTIDDAFTRKDTPLETYEDQPFFIAKNEITWPTLSVKPFLEQSFGNPENFYMYQFGLDVNAAMWVAPGTFLHGTLSGNLMTNFDDFNFLVDQYNSKVPRVRTYVREYATFSDIWMENLQLSHINQLAPNVYTSYYAGYLERMFGGVGTELLYRELDSNWAVGVDLNWVKQRDYNSHTGFLDYDTFTGHVTGYYMPEFMPNTLFKVAAGRFLAQDNGVQMNVEHKFRSGVVVGAYAAKTNLSSREYGEGSFTKGFYISIPVDLLQTEHSPNRGMISWTPLTRDGGQMLNRQIQLFYSTDERSPFYKE</sequence>
<keyword evidence="3" id="KW-1185">Reference proteome</keyword>
<evidence type="ECO:0000313" key="3">
    <source>
        <dbReference type="Proteomes" id="UP000287649"/>
    </source>
</evidence>
<dbReference type="EMBL" id="PIPX01000001">
    <property type="protein sequence ID" value="RUO56275.1"/>
    <property type="molecule type" value="Genomic_DNA"/>
</dbReference>